<dbReference type="Proteomes" id="UP000060390">
    <property type="component" value="Chromosome"/>
</dbReference>
<dbReference type="GeneID" id="26011263"/>
<keyword evidence="4" id="KW-1185">Reference proteome</keyword>
<sequence length="154" mass="16953">MIDRVERALAAHPRFEERDSGFVPSETIFDAIVRVDDGVVRVENEVPTLDAAVENETVAPVVEDGWFETFERRVADVDGVTNADRVEVTAVDSADETITVVTELAPSPGTAGEDAVAVVSYVEGTWMQGVIPGYDYVDRVQRVRDRARQNARSE</sequence>
<dbReference type="EMBL" id="CP008874">
    <property type="protein sequence ID" value="AKH98413.1"/>
    <property type="molecule type" value="Genomic_DNA"/>
</dbReference>
<evidence type="ECO:0000313" key="3">
    <source>
        <dbReference type="Proteomes" id="UP000060390"/>
    </source>
</evidence>
<proteinExistence type="predicted"/>
<dbReference type="HOGENOM" id="CLU_128026_0_0_2"/>
<reference evidence="1 4" key="1">
    <citation type="journal article" date="2015" name="ISME J.">
        <title>Elemental sulfur and acetate can support life of a novel strictly anaerobic haloarchaeon.</title>
        <authorList>
            <person name="Sorokin D.Y."/>
            <person name="Kublanov I.V."/>
            <person name="Gavrilov S.N."/>
            <person name="Rojo D."/>
            <person name="Roman P."/>
            <person name="Golyshin P.N."/>
            <person name="Slepak V.Z."/>
            <person name="Smedile F."/>
            <person name="Ferrer M."/>
            <person name="Messina E."/>
            <person name="La Cono V."/>
            <person name="Yakimov M.M."/>
        </authorList>
    </citation>
    <scope>NUCLEOTIDE SEQUENCE [LARGE SCALE GENOMIC DNA]</scope>
    <source>
        <strain evidence="1 4">HSR2</strain>
    </source>
</reference>
<reference evidence="2 3" key="3">
    <citation type="journal article" date="2016" name="Stand. Genomic Sci.">
        <title>Complete genome sequence of 'Halanaeroarchaeum sulfurireducens' M27-SA2, a sulfur-reducing and acetate-oxidizing haloarchaeon from the deep-sea hypersaline anoxic lake Medee.</title>
        <authorList>
            <person name="Messina E."/>
            <person name="Sorokin D.Y."/>
            <person name="Kublanov I.V."/>
            <person name="Toshchakov S."/>
            <person name="Lopatina A."/>
            <person name="Arcadi E."/>
            <person name="Smedile F."/>
            <person name="La Spada G."/>
            <person name="La Cono V."/>
            <person name="Yakimov M.M."/>
        </authorList>
    </citation>
    <scope>NUCLEOTIDE SEQUENCE [LARGE SCALE GENOMIC DNA]</scope>
    <source>
        <strain evidence="2 3">M27-SA2</strain>
    </source>
</reference>
<dbReference type="OrthoDB" id="213744at2157"/>
<dbReference type="Proteomes" id="UP000069906">
    <property type="component" value="Chromosome"/>
</dbReference>
<evidence type="ECO:0000313" key="2">
    <source>
        <dbReference type="EMBL" id="ALG82807.1"/>
    </source>
</evidence>
<gene>
    <name evidence="2" type="ORF">HLASA_1930</name>
    <name evidence="1" type="ORF">HLASF_1944</name>
</gene>
<dbReference type="KEGG" id="hsu:HLASF_1944"/>
<organism evidence="1 4">
    <name type="scientific">Halanaeroarchaeum sulfurireducens</name>
    <dbReference type="NCBI Taxonomy" id="1604004"/>
    <lineage>
        <taxon>Archaea</taxon>
        <taxon>Methanobacteriati</taxon>
        <taxon>Methanobacteriota</taxon>
        <taxon>Stenosarchaea group</taxon>
        <taxon>Halobacteria</taxon>
        <taxon>Halobacteriales</taxon>
        <taxon>Halobacteriaceae</taxon>
        <taxon>Halanaeroarchaeum</taxon>
    </lineage>
</organism>
<protein>
    <submittedName>
        <fullName evidence="1">Uncharacterized protein</fullName>
    </submittedName>
</protein>
<accession>A0A0F7PGI5</accession>
<dbReference type="Pfam" id="PF19130">
    <property type="entry name" value="DUF5813"/>
    <property type="match status" value="1"/>
</dbReference>
<dbReference type="KEGG" id="hsf:HLASA_1930"/>
<reference evidence="3" key="2">
    <citation type="submission" date="2015-05" db="EMBL/GenBank/DDBJ databases">
        <title>Complete genome sequence of Halanaeroarchaeum sulfurireducens type strain M27-SA2, a sulfate-reducer haloarchaeon from marine anoxic lake Medee.</title>
        <authorList>
            <person name="Messina E."/>
            <person name="Kublanov I.V."/>
            <person name="Toshchakov S."/>
            <person name="Arcadi E."/>
            <person name="La Spada G."/>
            <person name="La Cono V."/>
            <person name="Yakimov M.M."/>
        </authorList>
    </citation>
    <scope>NUCLEOTIDE SEQUENCE [LARGE SCALE GENOMIC DNA]</scope>
    <source>
        <strain evidence="3">M27-SA2</strain>
    </source>
</reference>
<dbReference type="InterPro" id="IPR043851">
    <property type="entry name" value="DUF5813"/>
</dbReference>
<dbReference type="AlphaFoldDB" id="A0A0F7PGI5"/>
<evidence type="ECO:0000313" key="1">
    <source>
        <dbReference type="EMBL" id="AKH98413.1"/>
    </source>
</evidence>
<dbReference type="RefSeq" id="WP_050049077.1">
    <property type="nucleotide sequence ID" value="NZ_CP008874.1"/>
</dbReference>
<dbReference type="EMBL" id="CP011564">
    <property type="protein sequence ID" value="ALG82807.1"/>
    <property type="molecule type" value="Genomic_DNA"/>
</dbReference>
<name>A0A0F7PGI5_9EURY</name>
<evidence type="ECO:0000313" key="4">
    <source>
        <dbReference type="Proteomes" id="UP000069906"/>
    </source>
</evidence>